<dbReference type="EMBL" id="JASPKZ010009415">
    <property type="protein sequence ID" value="KAJ9576765.1"/>
    <property type="molecule type" value="Genomic_DNA"/>
</dbReference>
<accession>A0AAD7ZAF3</accession>
<feature type="region of interest" description="Disordered" evidence="1">
    <location>
        <begin position="119"/>
        <end position="141"/>
    </location>
</feature>
<dbReference type="Proteomes" id="UP001233999">
    <property type="component" value="Unassembled WGS sequence"/>
</dbReference>
<evidence type="ECO:0000313" key="3">
    <source>
        <dbReference type="Proteomes" id="UP001233999"/>
    </source>
</evidence>
<evidence type="ECO:0008006" key="4">
    <source>
        <dbReference type="Google" id="ProtNLM"/>
    </source>
</evidence>
<dbReference type="PANTHER" id="PTHR23352:SF2">
    <property type="entry name" value="NEURAL PROLIFERATION DIFFERENTIATION AND CONTROL PROTEIN 1"/>
    <property type="match status" value="1"/>
</dbReference>
<sequence length="141" mass="15681">MFNNVKDYLDNLKGSLETLKDDLLQKNAKAAADVEYPAYGVTGPNKEVSPTSDRRLAQSAQMYHYQHQKQQIIAMERNIKYERNGSVSEAESEEENEEGDYTVYECPGLASTGEMEVKNPLFQDDPTPATPAVTTGIADTN</sequence>
<feature type="compositionally biased region" description="Low complexity" evidence="1">
    <location>
        <begin position="126"/>
        <end position="135"/>
    </location>
</feature>
<name>A0AAD7ZAF3_DIPPU</name>
<protein>
    <recommendedName>
        <fullName evidence="4">Neural proliferation differentiation and control protein 1</fullName>
    </recommendedName>
</protein>
<dbReference type="PANTHER" id="PTHR23352">
    <property type="entry name" value="NEURAL PROLIFERATION DIFFERENTIATION AND CONTROL PROTEIN-1 NPDC-1 PROTEIN"/>
    <property type="match status" value="1"/>
</dbReference>
<dbReference type="InterPro" id="IPR009635">
    <property type="entry name" value="NPDC1"/>
</dbReference>
<reference evidence="2" key="2">
    <citation type="submission" date="2023-05" db="EMBL/GenBank/DDBJ databases">
        <authorList>
            <person name="Fouks B."/>
        </authorList>
    </citation>
    <scope>NUCLEOTIDE SEQUENCE</scope>
    <source>
        <strain evidence="2">Stay&amp;Tobe</strain>
        <tissue evidence="2">Testes</tissue>
    </source>
</reference>
<feature type="non-terminal residue" evidence="2">
    <location>
        <position position="141"/>
    </location>
</feature>
<comment type="caution">
    <text evidence="2">The sequence shown here is derived from an EMBL/GenBank/DDBJ whole genome shotgun (WGS) entry which is preliminary data.</text>
</comment>
<evidence type="ECO:0000313" key="2">
    <source>
        <dbReference type="EMBL" id="KAJ9576765.1"/>
    </source>
</evidence>
<organism evidence="2 3">
    <name type="scientific">Diploptera punctata</name>
    <name type="common">Pacific beetle cockroach</name>
    <dbReference type="NCBI Taxonomy" id="6984"/>
    <lineage>
        <taxon>Eukaryota</taxon>
        <taxon>Metazoa</taxon>
        <taxon>Ecdysozoa</taxon>
        <taxon>Arthropoda</taxon>
        <taxon>Hexapoda</taxon>
        <taxon>Insecta</taxon>
        <taxon>Pterygota</taxon>
        <taxon>Neoptera</taxon>
        <taxon>Polyneoptera</taxon>
        <taxon>Dictyoptera</taxon>
        <taxon>Blattodea</taxon>
        <taxon>Blaberoidea</taxon>
        <taxon>Blaberidae</taxon>
        <taxon>Diplopterinae</taxon>
        <taxon>Diploptera</taxon>
    </lineage>
</organism>
<keyword evidence="3" id="KW-1185">Reference proteome</keyword>
<evidence type="ECO:0000256" key="1">
    <source>
        <dbReference type="SAM" id="MobiDB-lite"/>
    </source>
</evidence>
<gene>
    <name evidence="2" type="ORF">L9F63_025339</name>
</gene>
<dbReference type="AlphaFoldDB" id="A0AAD7ZAF3"/>
<dbReference type="GO" id="GO:0016020">
    <property type="term" value="C:membrane"/>
    <property type="evidence" value="ECO:0007669"/>
    <property type="project" value="InterPro"/>
</dbReference>
<proteinExistence type="predicted"/>
<reference evidence="2" key="1">
    <citation type="journal article" date="2023" name="IScience">
        <title>Live-bearing cockroach genome reveals convergent evolutionary mechanisms linked to viviparity in insects and beyond.</title>
        <authorList>
            <person name="Fouks B."/>
            <person name="Harrison M.C."/>
            <person name="Mikhailova A.A."/>
            <person name="Marchal E."/>
            <person name="English S."/>
            <person name="Carruthers M."/>
            <person name="Jennings E.C."/>
            <person name="Chiamaka E.L."/>
            <person name="Frigard R.A."/>
            <person name="Pippel M."/>
            <person name="Attardo G.M."/>
            <person name="Benoit J.B."/>
            <person name="Bornberg-Bauer E."/>
            <person name="Tobe S.S."/>
        </authorList>
    </citation>
    <scope>NUCLEOTIDE SEQUENCE</scope>
    <source>
        <strain evidence="2">Stay&amp;Tobe</strain>
    </source>
</reference>
<dbReference type="Pfam" id="PF06809">
    <property type="entry name" value="NPDC1"/>
    <property type="match status" value="1"/>
</dbReference>